<dbReference type="EMBL" id="CP022743">
    <property type="protein sequence ID" value="ASU32888.1"/>
    <property type="molecule type" value="Genomic_DNA"/>
</dbReference>
<proteinExistence type="predicted"/>
<dbReference type="GO" id="GO:0016787">
    <property type="term" value="F:hydrolase activity"/>
    <property type="evidence" value="ECO:0007669"/>
    <property type="project" value="UniProtKB-KW"/>
</dbReference>
<dbReference type="RefSeq" id="WP_094569425.1">
    <property type="nucleotide sequence ID" value="NZ_CP022743.1"/>
</dbReference>
<name>A0A223NTB7_9SPHI</name>
<dbReference type="KEGG" id="muc:MuYL_0988"/>
<keyword evidence="3" id="KW-1185">Reference proteome</keyword>
<organism evidence="2 3">
    <name type="scientific">Mucilaginibacter xinganensis</name>
    <dbReference type="NCBI Taxonomy" id="1234841"/>
    <lineage>
        <taxon>Bacteria</taxon>
        <taxon>Pseudomonadati</taxon>
        <taxon>Bacteroidota</taxon>
        <taxon>Sphingobacteriia</taxon>
        <taxon>Sphingobacteriales</taxon>
        <taxon>Sphingobacteriaceae</taxon>
        <taxon>Mucilaginibacter</taxon>
    </lineage>
</organism>
<evidence type="ECO:0000256" key="1">
    <source>
        <dbReference type="SAM" id="SignalP"/>
    </source>
</evidence>
<dbReference type="Proteomes" id="UP000215002">
    <property type="component" value="Chromosome"/>
</dbReference>
<gene>
    <name evidence="2" type="ORF">MuYL_0988</name>
</gene>
<feature type="chain" id="PRO_5012962806" evidence="1">
    <location>
        <begin position="23"/>
        <end position="117"/>
    </location>
</feature>
<keyword evidence="1" id="KW-0732">Signal</keyword>
<keyword evidence="2" id="KW-0378">Hydrolase</keyword>
<feature type="signal peptide" evidence="1">
    <location>
        <begin position="1"/>
        <end position="22"/>
    </location>
</feature>
<reference evidence="2 3" key="1">
    <citation type="submission" date="2017-08" db="EMBL/GenBank/DDBJ databases">
        <title>Complete genome sequence of Mucilaginibacter sp. strain BJC16-A31.</title>
        <authorList>
            <consortium name="Henan University of Science and Technology"/>
            <person name="You X."/>
        </authorList>
    </citation>
    <scope>NUCLEOTIDE SEQUENCE [LARGE SCALE GENOMIC DNA]</scope>
    <source>
        <strain evidence="2 3">BJC16-A31</strain>
    </source>
</reference>
<accession>A0A223NTB7</accession>
<evidence type="ECO:0000313" key="2">
    <source>
        <dbReference type="EMBL" id="ASU32888.1"/>
    </source>
</evidence>
<evidence type="ECO:0000313" key="3">
    <source>
        <dbReference type="Proteomes" id="UP000215002"/>
    </source>
</evidence>
<dbReference type="OrthoDB" id="796539at2"/>
<dbReference type="AlphaFoldDB" id="A0A223NTB7"/>
<sequence>MKKFFTTTALLCCFMVCFAVMADIAGKWSGTIVTPDGQDIPVSYNFKVDGEKLTGTADSPQGSVSIDDGKITGDQFSFKVSVSGNDYPHTGKVYADSLAMDLDFGGQKVHFIVKKDK</sequence>
<protein>
    <submittedName>
        <fullName evidence="2">Glycoside hydrolase</fullName>
    </submittedName>
</protein>